<keyword evidence="2" id="KW-0378">Hydrolase</keyword>
<comment type="caution">
    <text evidence="2">The sequence shown here is derived from an EMBL/GenBank/DDBJ whole genome shotgun (WGS) entry which is preliminary data.</text>
</comment>
<dbReference type="Gene3D" id="3.40.50.1820">
    <property type="entry name" value="alpha/beta hydrolase"/>
    <property type="match status" value="1"/>
</dbReference>
<accession>A0ABS7NTP2</accession>
<dbReference type="EMBL" id="JABUKG010000010">
    <property type="protein sequence ID" value="MBY6321391.1"/>
    <property type="molecule type" value="Genomic_DNA"/>
</dbReference>
<evidence type="ECO:0000259" key="1">
    <source>
        <dbReference type="Pfam" id="PF00561"/>
    </source>
</evidence>
<organism evidence="2 3">
    <name type="scientific">Rhodococcoides kroppenstedtii</name>
    <dbReference type="NCBI Taxonomy" id="293050"/>
    <lineage>
        <taxon>Bacteria</taxon>
        <taxon>Bacillati</taxon>
        <taxon>Actinomycetota</taxon>
        <taxon>Actinomycetes</taxon>
        <taxon>Mycobacteriales</taxon>
        <taxon>Nocardiaceae</taxon>
        <taxon>Rhodococcoides</taxon>
    </lineage>
</organism>
<dbReference type="Proteomes" id="UP001520140">
    <property type="component" value="Unassembled WGS sequence"/>
</dbReference>
<evidence type="ECO:0000313" key="3">
    <source>
        <dbReference type="Proteomes" id="UP001520140"/>
    </source>
</evidence>
<dbReference type="SUPFAM" id="SSF53474">
    <property type="entry name" value="alpha/beta-Hydrolases"/>
    <property type="match status" value="1"/>
</dbReference>
<dbReference type="GO" id="GO:0016787">
    <property type="term" value="F:hydrolase activity"/>
    <property type="evidence" value="ECO:0007669"/>
    <property type="project" value="UniProtKB-KW"/>
</dbReference>
<reference evidence="2 3" key="1">
    <citation type="submission" date="2020-06" db="EMBL/GenBank/DDBJ databases">
        <title>Taxonomy, biology and ecology of Rhodococcus bacteria occurring in California pistachio and other woody hosts as revealed by genome sequence analyses.</title>
        <authorList>
            <person name="Gai Y."/>
            <person name="Riely B."/>
        </authorList>
    </citation>
    <scope>NUCLEOTIDE SEQUENCE [LARGE SCALE GENOMIC DNA]</scope>
    <source>
        <strain evidence="2 3">BP-284</strain>
    </source>
</reference>
<dbReference type="InterPro" id="IPR050266">
    <property type="entry name" value="AB_hydrolase_sf"/>
</dbReference>
<proteinExistence type="predicted"/>
<protein>
    <submittedName>
        <fullName evidence="2">Alpha/beta fold hydrolase</fullName>
    </submittedName>
</protein>
<dbReference type="InterPro" id="IPR029058">
    <property type="entry name" value="AB_hydrolase_fold"/>
</dbReference>
<sequence>MIEARYVPIRNALLFVEIHTPDDVGIGELPTVVCLHTAGQSGVQWRHAAPDLARAGYRVLVPDLPGHGRSEPAVDGPVTDLGVYADTIGDLLDVLGVDRPFVIGCSIGGKITLDLALRPERPLAGAVALEADTAPGHVNVRGLRRELDDIASPSRADRTYLGTLASVGGCVTDEVARRIATMHKREDPEISSSDLIGWGTHDLRARHDRLTCPLHLAVGDQDCWVDADAIERTAATIAAASTHPVRFTPLEAVGHYPMEEIENFGALAHRWLTALTSNSAVSAP</sequence>
<dbReference type="PANTHER" id="PTHR43798">
    <property type="entry name" value="MONOACYLGLYCEROL LIPASE"/>
    <property type="match status" value="1"/>
</dbReference>
<evidence type="ECO:0000313" key="2">
    <source>
        <dbReference type="EMBL" id="MBY6321391.1"/>
    </source>
</evidence>
<dbReference type="RefSeq" id="WP_068103274.1">
    <property type="nucleotide sequence ID" value="NZ_JABUKE010000012.1"/>
</dbReference>
<gene>
    <name evidence="2" type="ORF">HQ605_11195</name>
</gene>
<keyword evidence="3" id="KW-1185">Reference proteome</keyword>
<dbReference type="InterPro" id="IPR000073">
    <property type="entry name" value="AB_hydrolase_1"/>
</dbReference>
<dbReference type="Pfam" id="PF00561">
    <property type="entry name" value="Abhydrolase_1"/>
    <property type="match status" value="1"/>
</dbReference>
<dbReference type="PRINTS" id="PR00111">
    <property type="entry name" value="ABHYDROLASE"/>
</dbReference>
<name>A0ABS7NTP2_9NOCA</name>
<feature type="domain" description="AB hydrolase-1" evidence="1">
    <location>
        <begin position="30"/>
        <end position="134"/>
    </location>
</feature>